<dbReference type="EMBL" id="JBAMIC010000008">
    <property type="protein sequence ID" value="KAK7104687.1"/>
    <property type="molecule type" value="Genomic_DNA"/>
</dbReference>
<keyword evidence="3" id="KW-1185">Reference proteome</keyword>
<protein>
    <recommendedName>
        <fullName evidence="4">G-protein coupled receptors family 1 profile domain-containing protein</fullName>
    </recommendedName>
</protein>
<dbReference type="SUPFAM" id="SSF81321">
    <property type="entry name" value="Family A G protein-coupled receptor-like"/>
    <property type="match status" value="1"/>
</dbReference>
<gene>
    <name evidence="2" type="ORF">V1264_019364</name>
</gene>
<feature type="transmembrane region" description="Helical" evidence="1">
    <location>
        <begin position="147"/>
        <end position="167"/>
    </location>
</feature>
<sequence length="331" mass="37173">MASNESQPQIRIFHNFQHVGVKAREPRDLTQARRVCDVTTMYVTTPVSLMGVLLNGIAMWIWFRKKNFHTSDFLLKINALFSVVHIVFFNAWFYADSWEVQCLFKVLALGSRGSQVNLTMMMVAYRFTSTLFPWVWQRHVTRVKLQVVVFLVLGFLWSLDFVDFALWDQASLASKVCHAVVQVVVLIVPVLVQVAFVLTLVLNVSKMKMELSQSMNMESTAALFVGTQSLIDVMIVTSVLCVVAYPAFVTTFIVLQLSGGGVAAEVMVDSVANLLQVVVSSLNCFMYSCLVARFRRPLKQLCNCNDLYSPGNLMSCCVASRVADHGSWRPA</sequence>
<accession>A0AAN9GDU8</accession>
<evidence type="ECO:0008006" key="4">
    <source>
        <dbReference type="Google" id="ProtNLM"/>
    </source>
</evidence>
<dbReference type="AlphaFoldDB" id="A0AAN9GDU8"/>
<organism evidence="2 3">
    <name type="scientific">Littorina saxatilis</name>
    <dbReference type="NCBI Taxonomy" id="31220"/>
    <lineage>
        <taxon>Eukaryota</taxon>
        <taxon>Metazoa</taxon>
        <taxon>Spiralia</taxon>
        <taxon>Lophotrochozoa</taxon>
        <taxon>Mollusca</taxon>
        <taxon>Gastropoda</taxon>
        <taxon>Caenogastropoda</taxon>
        <taxon>Littorinimorpha</taxon>
        <taxon>Littorinoidea</taxon>
        <taxon>Littorinidae</taxon>
        <taxon>Littorina</taxon>
    </lineage>
</organism>
<dbReference type="Gene3D" id="1.20.1070.10">
    <property type="entry name" value="Rhodopsin 7-helix transmembrane proteins"/>
    <property type="match status" value="1"/>
</dbReference>
<evidence type="ECO:0000313" key="2">
    <source>
        <dbReference type="EMBL" id="KAK7104687.1"/>
    </source>
</evidence>
<evidence type="ECO:0000256" key="1">
    <source>
        <dbReference type="SAM" id="Phobius"/>
    </source>
</evidence>
<feature type="transmembrane region" description="Helical" evidence="1">
    <location>
        <begin position="75"/>
        <end position="95"/>
    </location>
</feature>
<proteinExistence type="predicted"/>
<comment type="caution">
    <text evidence="2">The sequence shown here is derived from an EMBL/GenBank/DDBJ whole genome shotgun (WGS) entry which is preliminary data.</text>
</comment>
<name>A0AAN9GDU8_9CAEN</name>
<evidence type="ECO:0000313" key="3">
    <source>
        <dbReference type="Proteomes" id="UP001374579"/>
    </source>
</evidence>
<keyword evidence="1" id="KW-0472">Membrane</keyword>
<keyword evidence="1" id="KW-1133">Transmembrane helix</keyword>
<dbReference type="Proteomes" id="UP001374579">
    <property type="component" value="Unassembled WGS sequence"/>
</dbReference>
<feature type="transmembrane region" description="Helical" evidence="1">
    <location>
        <begin position="41"/>
        <end position="63"/>
    </location>
</feature>
<feature type="transmembrane region" description="Helical" evidence="1">
    <location>
        <begin position="223"/>
        <end position="254"/>
    </location>
</feature>
<keyword evidence="1" id="KW-0812">Transmembrane</keyword>
<reference evidence="2 3" key="1">
    <citation type="submission" date="2024-02" db="EMBL/GenBank/DDBJ databases">
        <title>Chromosome-scale genome assembly of the rough periwinkle Littorina saxatilis.</title>
        <authorList>
            <person name="De Jode A."/>
            <person name="Faria R."/>
            <person name="Formenti G."/>
            <person name="Sims Y."/>
            <person name="Smith T.P."/>
            <person name="Tracey A."/>
            <person name="Wood J.M.D."/>
            <person name="Zagrodzka Z.B."/>
            <person name="Johannesson K."/>
            <person name="Butlin R.K."/>
            <person name="Leder E.H."/>
        </authorList>
    </citation>
    <scope>NUCLEOTIDE SEQUENCE [LARGE SCALE GENOMIC DNA]</scope>
    <source>
        <strain evidence="2">Snail1</strain>
        <tissue evidence="2">Muscle</tissue>
    </source>
</reference>
<feature type="transmembrane region" description="Helical" evidence="1">
    <location>
        <begin position="179"/>
        <end position="202"/>
    </location>
</feature>
<feature type="transmembrane region" description="Helical" evidence="1">
    <location>
        <begin position="274"/>
        <end position="292"/>
    </location>
</feature>